<keyword evidence="1" id="KW-0732">Signal</keyword>
<protein>
    <submittedName>
        <fullName evidence="2">Uncharacterized protein</fullName>
    </submittedName>
</protein>
<dbReference type="EMBL" id="CAXLJM020000035">
    <property type="protein sequence ID" value="CAL8103587.1"/>
    <property type="molecule type" value="Genomic_DNA"/>
</dbReference>
<proteinExistence type="predicted"/>
<evidence type="ECO:0000313" key="3">
    <source>
        <dbReference type="Proteomes" id="UP001642540"/>
    </source>
</evidence>
<sequence>MADASSSHRLVLLLLPILLSFFCRLELSSSQALKTFGESCDSDCDERQLLTCSLNTSICECMRANTMFYDRSRLRCVGLVGESCVRYGNEFYCAPHSHCKAPTNICGCDKGYFQTENGTCVLVAKYGESCSSKRPCDKDSGMQCSLSSTNTGSRRRSCQCIFPKDQYYNATAKMCISYASGNCTGSCVSNAECAVDIYELRKGENIYGKSYNYNVTVGQKCKCKEGFRETRERQCLASYRQPCGGEKEEGGCNPEENLICFDSSICLCKSPLTQIYDWKMLKCRSLAGAKCSGGGDNGDDHDDDGESPCVSNAECANRKCVCKAGFTSTPFSTCLKDLGEECKKVRGSSDDDNGESSCNYWRGLSCHQNSGTCGCIDASLKYDSNAKLCESEEGGRCGTFEFSDSLGFVGGSGNGKSFGRGEAGGEESVGVRMMMANHKRGIMLAGGNSNSNSSSSFTPTSPTSGGGSGIVGGKVFHSFIKIHIKCKSGLECVDAFGERIRSGGGSDAIFQGFCEK</sequence>
<dbReference type="Proteomes" id="UP001642540">
    <property type="component" value="Unassembled WGS sequence"/>
</dbReference>
<evidence type="ECO:0000313" key="2">
    <source>
        <dbReference type="EMBL" id="CAL8103587.1"/>
    </source>
</evidence>
<reference evidence="2 3" key="1">
    <citation type="submission" date="2024-08" db="EMBL/GenBank/DDBJ databases">
        <authorList>
            <person name="Cucini C."/>
            <person name="Frati F."/>
        </authorList>
    </citation>
    <scope>NUCLEOTIDE SEQUENCE [LARGE SCALE GENOMIC DNA]</scope>
</reference>
<feature type="chain" id="PRO_5047278779" evidence="1">
    <location>
        <begin position="33"/>
        <end position="516"/>
    </location>
</feature>
<evidence type="ECO:0000256" key="1">
    <source>
        <dbReference type="SAM" id="SignalP"/>
    </source>
</evidence>
<keyword evidence="3" id="KW-1185">Reference proteome</keyword>
<gene>
    <name evidence="2" type="ORF">ODALV1_LOCUS11492</name>
</gene>
<feature type="signal peptide" evidence="1">
    <location>
        <begin position="1"/>
        <end position="32"/>
    </location>
</feature>
<accession>A0ABP1QHK4</accession>
<comment type="caution">
    <text evidence="2">The sequence shown here is derived from an EMBL/GenBank/DDBJ whole genome shotgun (WGS) entry which is preliminary data.</text>
</comment>
<name>A0ABP1QHK4_9HEXA</name>
<organism evidence="2 3">
    <name type="scientific">Orchesella dallaii</name>
    <dbReference type="NCBI Taxonomy" id="48710"/>
    <lineage>
        <taxon>Eukaryota</taxon>
        <taxon>Metazoa</taxon>
        <taxon>Ecdysozoa</taxon>
        <taxon>Arthropoda</taxon>
        <taxon>Hexapoda</taxon>
        <taxon>Collembola</taxon>
        <taxon>Entomobryomorpha</taxon>
        <taxon>Entomobryoidea</taxon>
        <taxon>Orchesellidae</taxon>
        <taxon>Orchesellinae</taxon>
        <taxon>Orchesella</taxon>
    </lineage>
</organism>